<feature type="domain" description="Ig-like" evidence="10">
    <location>
        <begin position="8"/>
        <end position="111"/>
    </location>
</feature>
<protein>
    <recommendedName>
        <fullName evidence="10">Ig-like domain-containing protein</fullName>
    </recommendedName>
</protein>
<dbReference type="PROSITE" id="PS50835">
    <property type="entry name" value="IG_LIKE"/>
    <property type="match status" value="1"/>
</dbReference>
<keyword evidence="6" id="KW-1015">Disulfide bond</keyword>
<evidence type="ECO:0000256" key="4">
    <source>
        <dbReference type="ARBA" id="ARBA00022859"/>
    </source>
</evidence>
<keyword evidence="12" id="KW-1185">Reference proteome</keyword>
<dbReference type="SUPFAM" id="SSF48726">
    <property type="entry name" value="Immunoglobulin"/>
    <property type="match status" value="1"/>
</dbReference>
<dbReference type="Gene3D" id="2.60.40.10">
    <property type="entry name" value="Immunoglobulins"/>
    <property type="match status" value="1"/>
</dbReference>
<dbReference type="GO" id="GO:0005886">
    <property type="term" value="C:plasma membrane"/>
    <property type="evidence" value="ECO:0007669"/>
    <property type="project" value="UniProtKB-SubCell"/>
</dbReference>
<evidence type="ECO:0000313" key="12">
    <source>
        <dbReference type="Proteomes" id="UP001187315"/>
    </source>
</evidence>
<dbReference type="PANTHER" id="PTHR19433">
    <property type="entry name" value="T-CELL RECEPTOR ALPHA CHAIN V REGION-RELATED"/>
    <property type="match status" value="1"/>
</dbReference>
<dbReference type="CDD" id="cd00099">
    <property type="entry name" value="IgV"/>
    <property type="match status" value="1"/>
</dbReference>
<evidence type="ECO:0000256" key="9">
    <source>
        <dbReference type="SAM" id="SignalP"/>
    </source>
</evidence>
<dbReference type="InterPro" id="IPR003599">
    <property type="entry name" value="Ig_sub"/>
</dbReference>
<dbReference type="InterPro" id="IPR036179">
    <property type="entry name" value="Ig-like_dom_sf"/>
</dbReference>
<accession>A0AA88SGU2</accession>
<feature type="chain" id="PRO_5041680827" description="Ig-like domain-containing protein" evidence="9">
    <location>
        <begin position="26"/>
        <end position="200"/>
    </location>
</feature>
<dbReference type="InterPro" id="IPR007110">
    <property type="entry name" value="Ig-like_dom"/>
</dbReference>
<comment type="subcellular location">
    <subcellularLocation>
        <location evidence="1">Cell membrane</location>
    </subcellularLocation>
</comment>
<evidence type="ECO:0000256" key="3">
    <source>
        <dbReference type="ARBA" id="ARBA00022729"/>
    </source>
</evidence>
<organism evidence="11 12">
    <name type="scientific">Tachysurus vachellii</name>
    <name type="common">Darkbarbel catfish</name>
    <name type="synonym">Pelteobagrus vachellii</name>
    <dbReference type="NCBI Taxonomy" id="175792"/>
    <lineage>
        <taxon>Eukaryota</taxon>
        <taxon>Metazoa</taxon>
        <taxon>Chordata</taxon>
        <taxon>Craniata</taxon>
        <taxon>Vertebrata</taxon>
        <taxon>Euteleostomi</taxon>
        <taxon>Actinopterygii</taxon>
        <taxon>Neopterygii</taxon>
        <taxon>Teleostei</taxon>
        <taxon>Ostariophysi</taxon>
        <taxon>Siluriformes</taxon>
        <taxon>Bagridae</taxon>
        <taxon>Tachysurus</taxon>
    </lineage>
</organism>
<comment type="caution">
    <text evidence="11">The sequence shown here is derived from an EMBL/GenBank/DDBJ whole genome shotgun (WGS) entry which is preliminary data.</text>
</comment>
<evidence type="ECO:0000256" key="7">
    <source>
        <dbReference type="ARBA" id="ARBA00023180"/>
    </source>
</evidence>
<keyword evidence="5 8" id="KW-0472">Membrane</keyword>
<evidence type="ECO:0000256" key="6">
    <source>
        <dbReference type="ARBA" id="ARBA00023157"/>
    </source>
</evidence>
<dbReference type="SMART" id="SM00409">
    <property type="entry name" value="IG"/>
    <property type="match status" value="1"/>
</dbReference>
<dbReference type="InterPro" id="IPR052051">
    <property type="entry name" value="TCR_complex_component"/>
</dbReference>
<reference evidence="11" key="1">
    <citation type="submission" date="2023-08" db="EMBL/GenBank/DDBJ databases">
        <title>Pelteobagrus vachellii genome.</title>
        <authorList>
            <person name="Liu H."/>
        </authorList>
    </citation>
    <scope>NUCLEOTIDE SEQUENCE</scope>
    <source>
        <strain evidence="11">PRFRI_2022a</strain>
        <tissue evidence="11">Muscle</tissue>
    </source>
</reference>
<dbReference type="InterPro" id="IPR013783">
    <property type="entry name" value="Ig-like_fold"/>
</dbReference>
<dbReference type="InterPro" id="IPR013106">
    <property type="entry name" value="Ig_V-set"/>
</dbReference>
<keyword evidence="2" id="KW-1003">Cell membrane</keyword>
<sequence length="200" mass="22682">MGSFVLMPLFLCALTSLFDIICSSALEAKPGENVTICIEDEAVTTGYMFWFKHTVDSAPLLLGCKQVKRSGETQKCYFFNDSERIKMSVHGKKTSLTITAVTVSDTGLYYCSFIKFAEIKFCKSVYLQVKVFGAVRTSLLTILIFIILKHRKKLADQNTDRIHGWQAFESAICYNNIIIIKFILYSTFQQSQACFTCYKS</sequence>
<evidence type="ECO:0000256" key="1">
    <source>
        <dbReference type="ARBA" id="ARBA00004236"/>
    </source>
</evidence>
<dbReference type="GO" id="GO:0009617">
    <property type="term" value="P:response to bacterium"/>
    <property type="evidence" value="ECO:0007669"/>
    <property type="project" value="TreeGrafter"/>
</dbReference>
<dbReference type="Proteomes" id="UP001187315">
    <property type="component" value="Unassembled WGS sequence"/>
</dbReference>
<keyword evidence="3 9" id="KW-0732">Signal</keyword>
<gene>
    <name evidence="11" type="ORF">Q7C36_014102</name>
</gene>
<feature type="transmembrane region" description="Helical" evidence="8">
    <location>
        <begin position="125"/>
        <end position="148"/>
    </location>
</feature>
<dbReference type="AlphaFoldDB" id="A0AA88SGU2"/>
<keyword evidence="8" id="KW-1133">Transmembrane helix</keyword>
<keyword evidence="7" id="KW-0325">Glycoprotein</keyword>
<evidence type="ECO:0000256" key="2">
    <source>
        <dbReference type="ARBA" id="ARBA00022475"/>
    </source>
</evidence>
<dbReference type="Pfam" id="PF07686">
    <property type="entry name" value="V-set"/>
    <property type="match status" value="1"/>
</dbReference>
<keyword evidence="4" id="KW-0391">Immunity</keyword>
<evidence type="ECO:0000313" key="11">
    <source>
        <dbReference type="EMBL" id="KAK2836233.1"/>
    </source>
</evidence>
<dbReference type="PANTHER" id="PTHR19433:SF111">
    <property type="entry name" value="T CELL RECEPTOR ALPHA VARIABLE 4"/>
    <property type="match status" value="1"/>
</dbReference>
<name>A0AA88SGU2_TACVA</name>
<feature type="signal peptide" evidence="9">
    <location>
        <begin position="1"/>
        <end position="25"/>
    </location>
</feature>
<keyword evidence="8" id="KW-0812">Transmembrane</keyword>
<dbReference type="GO" id="GO:0002376">
    <property type="term" value="P:immune system process"/>
    <property type="evidence" value="ECO:0007669"/>
    <property type="project" value="UniProtKB-KW"/>
</dbReference>
<dbReference type="EMBL" id="JAVHJS010000014">
    <property type="protein sequence ID" value="KAK2836233.1"/>
    <property type="molecule type" value="Genomic_DNA"/>
</dbReference>
<evidence type="ECO:0000256" key="5">
    <source>
        <dbReference type="ARBA" id="ARBA00023136"/>
    </source>
</evidence>
<evidence type="ECO:0000259" key="10">
    <source>
        <dbReference type="PROSITE" id="PS50835"/>
    </source>
</evidence>
<proteinExistence type="predicted"/>
<evidence type="ECO:0000256" key="8">
    <source>
        <dbReference type="SAM" id="Phobius"/>
    </source>
</evidence>